<dbReference type="FunFam" id="3.30.750.24:FF:000001">
    <property type="entry name" value="Anti-sigma factor antagonist"/>
    <property type="match status" value="1"/>
</dbReference>
<dbReference type="Gene3D" id="3.30.750.24">
    <property type="entry name" value="STAS domain"/>
    <property type="match status" value="1"/>
</dbReference>
<proteinExistence type="inferred from homology"/>
<dbReference type="Pfam" id="PF01740">
    <property type="entry name" value="STAS"/>
    <property type="match status" value="1"/>
</dbReference>
<dbReference type="AlphaFoldDB" id="A0A511F8J7"/>
<evidence type="ECO:0000313" key="6">
    <source>
        <dbReference type="EMBL" id="GEL45616.1"/>
    </source>
</evidence>
<evidence type="ECO:0000256" key="3">
    <source>
        <dbReference type="ARBA" id="ARBA00024670"/>
    </source>
</evidence>
<gene>
    <name evidence="6" type="primary">rsbV</name>
    <name evidence="6" type="ORF">CHO01_07320</name>
</gene>
<feature type="domain" description="STAS" evidence="5">
    <location>
        <begin position="5"/>
        <end position="114"/>
    </location>
</feature>
<evidence type="ECO:0000256" key="1">
    <source>
        <dbReference type="ARBA" id="ARBA00009013"/>
    </source>
</evidence>
<dbReference type="GO" id="GO:0043856">
    <property type="term" value="F:anti-sigma factor antagonist activity"/>
    <property type="evidence" value="ECO:0007669"/>
    <property type="project" value="InterPro"/>
</dbReference>
<dbReference type="CDD" id="cd07043">
    <property type="entry name" value="STAS_anti-anti-sigma_factors"/>
    <property type="match status" value="1"/>
</dbReference>
<organism evidence="6 7">
    <name type="scientific">Cellulomonas hominis</name>
    <dbReference type="NCBI Taxonomy" id="156981"/>
    <lineage>
        <taxon>Bacteria</taxon>
        <taxon>Bacillati</taxon>
        <taxon>Actinomycetota</taxon>
        <taxon>Actinomycetes</taxon>
        <taxon>Micrococcales</taxon>
        <taxon>Cellulomonadaceae</taxon>
        <taxon>Cellulomonas</taxon>
    </lineage>
</organism>
<keyword evidence="7" id="KW-1185">Reference proteome</keyword>
<comment type="caution">
    <text evidence="6">The sequence shown here is derived from an EMBL/GenBank/DDBJ whole genome shotgun (WGS) entry which is preliminary data.</text>
</comment>
<accession>A0A511F8J7</accession>
<dbReference type="PANTHER" id="PTHR33495">
    <property type="entry name" value="ANTI-SIGMA FACTOR ANTAGONIST TM_1081-RELATED-RELATED"/>
    <property type="match status" value="1"/>
</dbReference>
<dbReference type="Proteomes" id="UP000321723">
    <property type="component" value="Unassembled WGS sequence"/>
</dbReference>
<dbReference type="InterPro" id="IPR002645">
    <property type="entry name" value="STAS_dom"/>
</dbReference>
<dbReference type="NCBIfam" id="TIGR00377">
    <property type="entry name" value="ant_ant_sig"/>
    <property type="match status" value="1"/>
</dbReference>
<protein>
    <recommendedName>
        <fullName evidence="4">Anti-sigma factor antagonist</fullName>
    </recommendedName>
</protein>
<keyword evidence="2" id="KW-0597">Phosphoprotein</keyword>
<dbReference type="EMBL" id="BJVQ01000006">
    <property type="protein sequence ID" value="GEL45616.1"/>
    <property type="molecule type" value="Genomic_DNA"/>
</dbReference>
<dbReference type="InterPro" id="IPR003658">
    <property type="entry name" value="Anti-sigma_ant"/>
</dbReference>
<dbReference type="PANTHER" id="PTHR33495:SF2">
    <property type="entry name" value="ANTI-SIGMA FACTOR ANTAGONIST TM_1081-RELATED"/>
    <property type="match status" value="1"/>
</dbReference>
<evidence type="ECO:0000256" key="2">
    <source>
        <dbReference type="ARBA" id="ARBA00022553"/>
    </source>
</evidence>
<evidence type="ECO:0000259" key="5">
    <source>
        <dbReference type="PROSITE" id="PS50801"/>
    </source>
</evidence>
<dbReference type="PROSITE" id="PS50801">
    <property type="entry name" value="STAS"/>
    <property type="match status" value="1"/>
</dbReference>
<dbReference type="InterPro" id="IPR036513">
    <property type="entry name" value="STAS_dom_sf"/>
</dbReference>
<comment type="similarity">
    <text evidence="1 4">Belongs to the anti-sigma-factor antagonist family.</text>
</comment>
<dbReference type="SUPFAM" id="SSF52091">
    <property type="entry name" value="SpoIIaa-like"/>
    <property type="match status" value="1"/>
</dbReference>
<evidence type="ECO:0000256" key="4">
    <source>
        <dbReference type="RuleBase" id="RU003749"/>
    </source>
</evidence>
<reference evidence="6 7" key="1">
    <citation type="submission" date="2019-07" db="EMBL/GenBank/DDBJ databases">
        <title>Whole genome shotgun sequence of Cellulomonas hominis NBRC 16055.</title>
        <authorList>
            <person name="Hosoyama A."/>
            <person name="Uohara A."/>
            <person name="Ohji S."/>
            <person name="Ichikawa N."/>
        </authorList>
    </citation>
    <scope>NUCLEOTIDE SEQUENCE [LARGE SCALE GENOMIC DNA]</scope>
    <source>
        <strain evidence="6 7">NBRC 16055</strain>
    </source>
</reference>
<evidence type="ECO:0000313" key="7">
    <source>
        <dbReference type="Proteomes" id="UP000321723"/>
    </source>
</evidence>
<name>A0A511F8J7_9CELL</name>
<comment type="function">
    <text evidence="3">Positive regulator of sigma-B activity. Non-phosphorylated RsbV binds to RsbW, preventing its association with sigma-B. When phosphorylated, releases RsbW, which is then free to complex with and inactivate sigma-B.</text>
</comment>
<sequence length="118" mass="12834">MQVDVSVASRTVEGRTVVDVTGEIDVYTAPALREKLTSLVDAGHVDLVVNLTEVRFMDSTGLGLLVGILKRVRGLDGRLQLVIDSERLLKVFRITALTQVFTIRETVDEALADVPAEG</sequence>